<dbReference type="PANTHER" id="PTHR11760">
    <property type="entry name" value="30S/40S RIBOSOMAL PROTEIN S3"/>
    <property type="match status" value="1"/>
</dbReference>
<evidence type="ECO:0000256" key="2">
    <source>
        <dbReference type="ARBA" id="ARBA00022884"/>
    </source>
</evidence>
<dbReference type="PANTHER" id="PTHR11760:SF32">
    <property type="entry name" value="SMALL RIBOSOMAL SUBUNIT PROTEIN US3"/>
    <property type="match status" value="1"/>
</dbReference>
<dbReference type="Pfam" id="PF07650">
    <property type="entry name" value="KH_2"/>
    <property type="match status" value="1"/>
</dbReference>
<accession>A0A8J5T2Q0</accession>
<keyword evidence="2" id="KW-0694">RNA-binding</keyword>
<dbReference type="InterPro" id="IPR057258">
    <property type="entry name" value="Ribosomal_uS3"/>
</dbReference>
<dbReference type="AlphaFoldDB" id="A0A8J5T2Q0"/>
<dbReference type="FunFam" id="3.30.300.20:FF:000006">
    <property type="entry name" value="40S ribosomal protein S3"/>
    <property type="match status" value="1"/>
</dbReference>
<evidence type="ECO:0000256" key="3">
    <source>
        <dbReference type="ARBA" id="ARBA00022980"/>
    </source>
</evidence>
<dbReference type="OrthoDB" id="10248446at2759"/>
<gene>
    <name evidence="7" type="ORF">GUJ93_ZPchr0006g43727</name>
</gene>
<comment type="caution">
    <text evidence="7">The sequence shown here is derived from an EMBL/GenBank/DDBJ whole genome shotgun (WGS) entry which is preliminary data.</text>
</comment>
<feature type="region of interest" description="Disordered" evidence="5">
    <location>
        <begin position="39"/>
        <end position="69"/>
    </location>
</feature>
<organism evidence="7 8">
    <name type="scientific">Zizania palustris</name>
    <name type="common">Northern wild rice</name>
    <dbReference type="NCBI Taxonomy" id="103762"/>
    <lineage>
        <taxon>Eukaryota</taxon>
        <taxon>Viridiplantae</taxon>
        <taxon>Streptophyta</taxon>
        <taxon>Embryophyta</taxon>
        <taxon>Tracheophyta</taxon>
        <taxon>Spermatophyta</taxon>
        <taxon>Magnoliopsida</taxon>
        <taxon>Liliopsida</taxon>
        <taxon>Poales</taxon>
        <taxon>Poaceae</taxon>
        <taxon>BOP clade</taxon>
        <taxon>Oryzoideae</taxon>
        <taxon>Oryzeae</taxon>
        <taxon>Zizaniinae</taxon>
        <taxon>Zizania</taxon>
    </lineage>
</organism>
<feature type="domain" description="KH type-2" evidence="6">
    <location>
        <begin position="117"/>
        <end position="172"/>
    </location>
</feature>
<dbReference type="GO" id="GO:0003735">
    <property type="term" value="F:structural constituent of ribosome"/>
    <property type="evidence" value="ECO:0007669"/>
    <property type="project" value="TreeGrafter"/>
</dbReference>
<reference evidence="7" key="1">
    <citation type="journal article" date="2021" name="bioRxiv">
        <title>Whole Genome Assembly and Annotation of Northern Wild Rice, Zizania palustris L., Supports a Whole Genome Duplication in the Zizania Genus.</title>
        <authorList>
            <person name="Haas M."/>
            <person name="Kono T."/>
            <person name="Macchietto M."/>
            <person name="Millas R."/>
            <person name="McGilp L."/>
            <person name="Shao M."/>
            <person name="Duquette J."/>
            <person name="Hirsch C.N."/>
            <person name="Kimball J."/>
        </authorList>
    </citation>
    <scope>NUCLEOTIDE SEQUENCE</scope>
    <source>
        <tissue evidence="7">Fresh leaf tissue</tissue>
    </source>
</reference>
<evidence type="ECO:0000256" key="1">
    <source>
        <dbReference type="ARBA" id="ARBA00010761"/>
    </source>
</evidence>
<dbReference type="GO" id="GO:0022627">
    <property type="term" value="C:cytosolic small ribosomal subunit"/>
    <property type="evidence" value="ECO:0007669"/>
    <property type="project" value="TreeGrafter"/>
</dbReference>
<dbReference type="GO" id="GO:0003723">
    <property type="term" value="F:RNA binding"/>
    <property type="evidence" value="ECO:0007669"/>
    <property type="project" value="UniProtKB-KW"/>
</dbReference>
<protein>
    <recommendedName>
        <fullName evidence="6">KH type-2 domain-containing protein</fullName>
    </recommendedName>
</protein>
<evidence type="ECO:0000256" key="5">
    <source>
        <dbReference type="SAM" id="MobiDB-lite"/>
    </source>
</evidence>
<evidence type="ECO:0000313" key="8">
    <source>
        <dbReference type="Proteomes" id="UP000729402"/>
    </source>
</evidence>
<reference evidence="7" key="2">
    <citation type="submission" date="2021-02" db="EMBL/GenBank/DDBJ databases">
        <authorList>
            <person name="Kimball J.A."/>
            <person name="Haas M.W."/>
            <person name="Macchietto M."/>
            <person name="Kono T."/>
            <person name="Duquette J."/>
            <person name="Shao M."/>
        </authorList>
    </citation>
    <scope>NUCLEOTIDE SEQUENCE</scope>
    <source>
        <tissue evidence="7">Fresh leaf tissue</tissue>
    </source>
</reference>
<dbReference type="GO" id="GO:0005634">
    <property type="term" value="C:nucleus"/>
    <property type="evidence" value="ECO:0007669"/>
    <property type="project" value="TreeGrafter"/>
</dbReference>
<name>A0A8J5T2Q0_ZIZPA</name>
<evidence type="ECO:0000313" key="7">
    <source>
        <dbReference type="EMBL" id="KAG8076882.1"/>
    </source>
</evidence>
<evidence type="ECO:0000259" key="6">
    <source>
        <dbReference type="Pfam" id="PF07650"/>
    </source>
</evidence>
<keyword evidence="8" id="KW-1185">Reference proteome</keyword>
<keyword evidence="4" id="KW-0687">Ribonucleoprotein</keyword>
<proteinExistence type="inferred from homology"/>
<evidence type="ECO:0000256" key="4">
    <source>
        <dbReference type="ARBA" id="ARBA00023274"/>
    </source>
</evidence>
<comment type="similarity">
    <text evidence="1">Belongs to the universal ribosomal protein uS3 family.</text>
</comment>
<feature type="compositionally biased region" description="Basic residues" evidence="5">
    <location>
        <begin position="39"/>
        <end position="53"/>
    </location>
</feature>
<dbReference type="InterPro" id="IPR004044">
    <property type="entry name" value="KH_dom_type_2"/>
</dbReference>
<dbReference type="Proteomes" id="UP000729402">
    <property type="component" value="Unassembled WGS sequence"/>
</dbReference>
<dbReference type="EMBL" id="JAAALK010000283">
    <property type="protein sequence ID" value="KAG8076882.1"/>
    <property type="molecule type" value="Genomic_DNA"/>
</dbReference>
<sequence length="188" mass="21275">MPYTHDPSAACHPRHLAPPNLGLSASLALFLIDQFPPRKTRHREPRQALRRRQPSAAGKQTWISPPSLSPAPACSSSSCRLYRSSAQTLGRRAALLLLLLLLRRREGQWQDPTEDVYSGVEVRVTPMRTEIIIHATRTHNVLGEKGRKIRELTSVVQKRFNFPENGVELYAKKGWRRRARRAEVTTAG</sequence>
<keyword evidence="3" id="KW-0689">Ribosomal protein</keyword>
<dbReference type="CDD" id="cd02413">
    <property type="entry name" value="KH-II_40S_S3"/>
    <property type="match status" value="1"/>
</dbReference>